<proteinExistence type="predicted"/>
<organism evidence="1 2">
    <name type="scientific">Streptococcus oralis subsp. tigurinus 2426</name>
    <dbReference type="NCBI Taxonomy" id="1333865"/>
    <lineage>
        <taxon>Bacteria</taxon>
        <taxon>Bacillati</taxon>
        <taxon>Bacillota</taxon>
        <taxon>Bacilli</taxon>
        <taxon>Lactobacillales</taxon>
        <taxon>Streptococcaceae</taxon>
        <taxon>Streptococcus</taxon>
    </lineage>
</organism>
<protein>
    <submittedName>
        <fullName evidence="1">Uncharacterized protein</fullName>
    </submittedName>
</protein>
<dbReference type="Proteomes" id="UP000015340">
    <property type="component" value="Unassembled WGS sequence"/>
</dbReference>
<evidence type="ECO:0000313" key="1">
    <source>
        <dbReference type="EMBL" id="EPX88252.1"/>
    </source>
</evidence>
<dbReference type="AlphaFoldDB" id="S9R8Q9"/>
<accession>S9R8Q9</accession>
<sequence>MEKRNFIFKLNVQPHILKKYYNKIDELKSQVIPNAIFNAYNDLFSNPIIEKDKMSLVIFQDYKEIAESEEYRNLIKITEEIAIEYKIITNEYKKGNGIHYNPDFLFKLENAIYDRKILLSKFIVLNQANSRYTSSQVYEEIERLYDFNIDSEVGKGLDHLRRVTRIILYLEEQIQNGTEDIKVDYSFGNEILTINNVTIYEALDSYKKIETQINDLKSDIGYIKINPVYENIVLNTTENMKSIEIITTYPNGNTDDELDILLKLPMITDAKESRTTFICPDTVDNKDFLQKIQKILIIPGIKGYIIDIKSNGTTIINFLNSVIKSK</sequence>
<dbReference type="PATRIC" id="fig|1333865.3.peg.1745"/>
<gene>
    <name evidence="1" type="ORF">L698_08885</name>
</gene>
<dbReference type="RefSeq" id="WP_007522757.1">
    <property type="nucleotide sequence ID" value="NZ_ASXA01000008.1"/>
</dbReference>
<name>S9R8Q9_STROR</name>
<comment type="caution">
    <text evidence="1">The sequence shown here is derived from an EMBL/GenBank/DDBJ whole genome shotgun (WGS) entry which is preliminary data.</text>
</comment>
<reference evidence="1 2" key="1">
    <citation type="journal article" date="2014" name="J. Clin. Microbiol.">
        <title>Characterization of Streptococcus tigurinus Small-Colony Variants Causing Prosthetic Joint Infection by Comparative Whole-Genome Analyses.</title>
        <authorList>
            <person name="Zbinden A."/>
            <person name="Quiblier C."/>
            <person name="Hernandez D."/>
            <person name="Herzog K."/>
            <person name="Bodler P."/>
            <person name="Senn M.M."/>
            <person name="Gizard Y."/>
            <person name="Schrenzel J."/>
            <person name="Francois P."/>
        </authorList>
    </citation>
    <scope>NUCLEOTIDE SEQUENCE [LARGE SCALE GENOMIC DNA]</scope>
    <source>
        <strain evidence="1 2">2426</strain>
    </source>
</reference>
<dbReference type="EMBL" id="ASXA01000008">
    <property type="protein sequence ID" value="EPX88252.1"/>
    <property type="molecule type" value="Genomic_DNA"/>
</dbReference>
<evidence type="ECO:0000313" key="2">
    <source>
        <dbReference type="Proteomes" id="UP000015340"/>
    </source>
</evidence>